<gene>
    <name evidence="4" type="ORF">A3F84_26715</name>
</gene>
<sequence length="433" mass="47686">MVLLVDRKFTADQLKVLRNQAYAEDLLTCLRIFKKWGYDIIWVDEGIDAMRAVKSYSSKLSLILMEASMPTRGTTMTRMIRLNPEATGIPVALMSAQFSTADLEEATKAGANECLPKPFSDPSQVELKLTAVREKTRQKSPPPQDRVSHILKELNRIDDLPVMAPVFSEIERLSRDPKATTEDYRAVIELDVAITSQLLRLSNSAAFSFTRKITSVTDAINLLGLRTVVNFVRTLSVIGSFRKYSRIPFAAQEFWLHAIACGVTARTLAARPEIQAALRSNDIDPFMAGMVHDIGKMVFGYFFTDLFQLVIDTAQGQGRSLYEIETDVLGITHAEVGAALAARWHLPESLAAVIGGHHAPPDDASPATALVHVADAACKAMGFAFKEKNPELFVSDAVLGRLGLKLPDLTSLLSGIESDVRTQITETFTAIFK</sequence>
<dbReference type="GO" id="GO:0000160">
    <property type="term" value="P:phosphorelay signal transduction system"/>
    <property type="evidence" value="ECO:0007669"/>
    <property type="project" value="InterPro"/>
</dbReference>
<dbReference type="Gene3D" id="1.10.3210.10">
    <property type="entry name" value="Hypothetical protein af1432"/>
    <property type="match status" value="1"/>
</dbReference>
<dbReference type="PROSITE" id="PS51833">
    <property type="entry name" value="HDOD"/>
    <property type="match status" value="1"/>
</dbReference>
<evidence type="ECO:0000313" key="4">
    <source>
        <dbReference type="EMBL" id="OGG49110.1"/>
    </source>
</evidence>
<evidence type="ECO:0000259" key="3">
    <source>
        <dbReference type="PROSITE" id="PS51833"/>
    </source>
</evidence>
<dbReference type="Gene3D" id="3.40.50.2300">
    <property type="match status" value="1"/>
</dbReference>
<comment type="caution">
    <text evidence="4">The sequence shown here is derived from an EMBL/GenBank/DDBJ whole genome shotgun (WGS) entry which is preliminary data.</text>
</comment>
<evidence type="ECO:0000259" key="2">
    <source>
        <dbReference type="PROSITE" id="PS50110"/>
    </source>
</evidence>
<dbReference type="AlphaFoldDB" id="A0A1F6CJF2"/>
<proteinExistence type="predicted"/>
<dbReference type="Pfam" id="PF08668">
    <property type="entry name" value="HDOD"/>
    <property type="match status" value="1"/>
</dbReference>
<feature type="domain" description="HDOD" evidence="3">
    <location>
        <begin position="160"/>
        <end position="360"/>
    </location>
</feature>
<organism evidence="4 5">
    <name type="scientific">Handelsmanbacteria sp. (strain RIFCSPLOWO2_12_FULL_64_10)</name>
    <dbReference type="NCBI Taxonomy" id="1817868"/>
    <lineage>
        <taxon>Bacteria</taxon>
        <taxon>Candidatus Handelsmaniibacteriota</taxon>
    </lineage>
</organism>
<name>A0A1F6CJF2_HANXR</name>
<protein>
    <recommendedName>
        <fullName evidence="6">HDOD domain-containing protein</fullName>
    </recommendedName>
</protein>
<accession>A0A1F6CJF2</accession>
<dbReference type="PROSITE" id="PS50110">
    <property type="entry name" value="RESPONSE_REGULATORY"/>
    <property type="match status" value="1"/>
</dbReference>
<dbReference type="EMBL" id="MFKF01000239">
    <property type="protein sequence ID" value="OGG49110.1"/>
    <property type="molecule type" value="Genomic_DNA"/>
</dbReference>
<dbReference type="InterPro" id="IPR001789">
    <property type="entry name" value="Sig_transdc_resp-reg_receiver"/>
</dbReference>
<dbReference type="InterPro" id="IPR052340">
    <property type="entry name" value="RNase_Y/CdgJ"/>
</dbReference>
<dbReference type="SMART" id="SM00448">
    <property type="entry name" value="REC"/>
    <property type="match status" value="1"/>
</dbReference>
<dbReference type="InterPro" id="IPR011006">
    <property type="entry name" value="CheY-like_superfamily"/>
</dbReference>
<dbReference type="SUPFAM" id="SSF109604">
    <property type="entry name" value="HD-domain/PDEase-like"/>
    <property type="match status" value="1"/>
</dbReference>
<evidence type="ECO:0000256" key="1">
    <source>
        <dbReference type="PROSITE-ProRule" id="PRU00169"/>
    </source>
</evidence>
<comment type="caution">
    <text evidence="1">Lacks conserved residue(s) required for the propagation of feature annotation.</text>
</comment>
<dbReference type="Pfam" id="PF00072">
    <property type="entry name" value="Response_reg"/>
    <property type="match status" value="1"/>
</dbReference>
<evidence type="ECO:0000313" key="5">
    <source>
        <dbReference type="Proteomes" id="UP000178606"/>
    </source>
</evidence>
<evidence type="ECO:0008006" key="6">
    <source>
        <dbReference type="Google" id="ProtNLM"/>
    </source>
</evidence>
<feature type="domain" description="Response regulatory" evidence="2">
    <location>
        <begin position="15"/>
        <end position="132"/>
    </location>
</feature>
<reference evidence="4 5" key="1">
    <citation type="journal article" date="2016" name="Nat. Commun.">
        <title>Thousands of microbial genomes shed light on interconnected biogeochemical processes in an aquifer system.</title>
        <authorList>
            <person name="Anantharaman K."/>
            <person name="Brown C.T."/>
            <person name="Hug L.A."/>
            <person name="Sharon I."/>
            <person name="Castelle C.J."/>
            <person name="Probst A.J."/>
            <person name="Thomas B.C."/>
            <person name="Singh A."/>
            <person name="Wilkins M.J."/>
            <person name="Karaoz U."/>
            <person name="Brodie E.L."/>
            <person name="Williams K.H."/>
            <person name="Hubbard S.S."/>
            <person name="Banfield J.F."/>
        </authorList>
    </citation>
    <scope>NUCLEOTIDE SEQUENCE [LARGE SCALE GENOMIC DNA]</scope>
    <source>
        <strain evidence="5">RIFCSPLOWO2_12_FULL_64_10</strain>
    </source>
</reference>
<dbReference type="InterPro" id="IPR013976">
    <property type="entry name" value="HDOD"/>
</dbReference>
<dbReference type="PANTHER" id="PTHR33525">
    <property type="match status" value="1"/>
</dbReference>
<dbReference type="Proteomes" id="UP000178606">
    <property type="component" value="Unassembled WGS sequence"/>
</dbReference>
<dbReference type="SUPFAM" id="SSF52172">
    <property type="entry name" value="CheY-like"/>
    <property type="match status" value="1"/>
</dbReference>
<dbReference type="PANTHER" id="PTHR33525:SF3">
    <property type="entry name" value="RIBONUCLEASE Y"/>
    <property type="match status" value="1"/>
</dbReference>